<evidence type="ECO:0000256" key="6">
    <source>
        <dbReference type="SAM" id="Phobius"/>
    </source>
</evidence>
<feature type="transmembrane region" description="Helical" evidence="6">
    <location>
        <begin position="102"/>
        <end position="126"/>
    </location>
</feature>
<evidence type="ECO:0000313" key="8">
    <source>
        <dbReference type="EMBL" id="TYO88996.1"/>
    </source>
</evidence>
<reference evidence="8 9" key="1">
    <citation type="submission" date="2019-07" db="EMBL/GenBank/DDBJ databases">
        <title>Genomic Encyclopedia of Archaeal and Bacterial Type Strains, Phase II (KMG-II): from individual species to whole genera.</title>
        <authorList>
            <person name="Goeker M."/>
        </authorList>
    </citation>
    <scope>NUCLEOTIDE SEQUENCE [LARGE SCALE GENOMIC DNA]</scope>
    <source>
        <strain evidence="8 9">DSM 14571</strain>
    </source>
</reference>
<feature type="domain" description="Major facilitator superfamily (MFS) profile" evidence="7">
    <location>
        <begin position="14"/>
        <end position="396"/>
    </location>
</feature>
<dbReference type="Pfam" id="PF07690">
    <property type="entry name" value="MFS_1"/>
    <property type="match status" value="1"/>
</dbReference>
<evidence type="ECO:0000256" key="1">
    <source>
        <dbReference type="ARBA" id="ARBA00004141"/>
    </source>
</evidence>
<keyword evidence="3 6" id="KW-0812">Transmembrane</keyword>
<organism evidence="8 9">
    <name type="scientific">Elizabethkingia miricola</name>
    <name type="common">Chryseobacterium miricola</name>
    <dbReference type="NCBI Taxonomy" id="172045"/>
    <lineage>
        <taxon>Bacteria</taxon>
        <taxon>Pseudomonadati</taxon>
        <taxon>Bacteroidota</taxon>
        <taxon>Flavobacteriia</taxon>
        <taxon>Flavobacteriales</taxon>
        <taxon>Weeksellaceae</taxon>
        <taxon>Elizabethkingia</taxon>
    </lineage>
</organism>
<dbReference type="EMBL" id="VNHK01000011">
    <property type="protein sequence ID" value="TYO88996.1"/>
    <property type="molecule type" value="Genomic_DNA"/>
</dbReference>
<evidence type="ECO:0000256" key="3">
    <source>
        <dbReference type="ARBA" id="ARBA00022692"/>
    </source>
</evidence>
<feature type="transmembrane region" description="Helical" evidence="6">
    <location>
        <begin position="138"/>
        <end position="160"/>
    </location>
</feature>
<keyword evidence="4 6" id="KW-1133">Transmembrane helix</keyword>
<feature type="transmembrane region" description="Helical" evidence="6">
    <location>
        <begin position="166"/>
        <end position="187"/>
    </location>
</feature>
<feature type="transmembrane region" description="Helical" evidence="6">
    <location>
        <begin position="286"/>
        <end position="303"/>
    </location>
</feature>
<dbReference type="PANTHER" id="PTHR23502">
    <property type="entry name" value="MAJOR FACILITATOR SUPERFAMILY"/>
    <property type="match status" value="1"/>
</dbReference>
<dbReference type="Gene3D" id="1.20.1720.10">
    <property type="entry name" value="Multidrug resistance protein D"/>
    <property type="match status" value="1"/>
</dbReference>
<dbReference type="RefSeq" id="WP_065082145.1">
    <property type="nucleotide sequence ID" value="NZ_FLSS01000038.1"/>
</dbReference>
<dbReference type="PANTHER" id="PTHR23502:SF132">
    <property type="entry name" value="POLYAMINE TRANSPORTER 2-RELATED"/>
    <property type="match status" value="1"/>
</dbReference>
<evidence type="ECO:0000256" key="4">
    <source>
        <dbReference type="ARBA" id="ARBA00022989"/>
    </source>
</evidence>
<sequence length="398" mass="44432">MLNKQLATKHQFIATILAFAVIPMSGLATDIYLPSMPSMAEDLHLPEARIQLTLTFYLISYGISQFFSGALVDAFGRYKISIMALVLFVVSFWITGHTQNIYVIYLMRIVQGILSGLVVVSKRAFFVDVYDGEERKHYLSIMTIVWSLGPIIAPFIGGYLQKSFGWQSNFTVLAGYSLIILILELVFSGETIKNKNPFHIGFLWNEFKTMLGTLDFFFGMLMCGVSYALIMFYNLCGPFIIEHKLGYSSVTTGYLSLLMGLAWMSGGFLGKALISRPFLPKLRYSNFLQLLFIILMFASSFYVENLFTLVLFAFVIHVTAGFMFNNYFAYCLGRFPKSAGISGGITGGVVYIITSVVSYGIAAVIKPVQQTGIAEGYFAIGVLGFIILTFIKRKKAHI</sequence>
<proteinExistence type="predicted"/>
<keyword evidence="9" id="KW-1185">Reference proteome</keyword>
<keyword evidence="5 6" id="KW-0472">Membrane</keyword>
<feature type="transmembrane region" description="Helical" evidence="6">
    <location>
        <begin position="12"/>
        <end position="34"/>
    </location>
</feature>
<protein>
    <submittedName>
        <fullName evidence="8">MFS family arabinose efflux permease</fullName>
    </submittedName>
</protein>
<evidence type="ECO:0000256" key="5">
    <source>
        <dbReference type="ARBA" id="ARBA00023136"/>
    </source>
</evidence>
<comment type="caution">
    <text evidence="8">The sequence shown here is derived from an EMBL/GenBank/DDBJ whole genome shotgun (WGS) entry which is preliminary data.</text>
</comment>
<dbReference type="InterPro" id="IPR036259">
    <property type="entry name" value="MFS_trans_sf"/>
</dbReference>
<evidence type="ECO:0000256" key="2">
    <source>
        <dbReference type="ARBA" id="ARBA00022448"/>
    </source>
</evidence>
<gene>
    <name evidence="8" type="ORF">LX74_03084</name>
</gene>
<name>A0ABY3ND11_ELIMR</name>
<feature type="transmembrane region" description="Helical" evidence="6">
    <location>
        <begin position="78"/>
        <end position="96"/>
    </location>
</feature>
<dbReference type="Proteomes" id="UP000324513">
    <property type="component" value="Unassembled WGS sequence"/>
</dbReference>
<evidence type="ECO:0000259" key="7">
    <source>
        <dbReference type="PROSITE" id="PS50850"/>
    </source>
</evidence>
<dbReference type="InterPro" id="IPR011701">
    <property type="entry name" value="MFS"/>
</dbReference>
<dbReference type="InterPro" id="IPR020846">
    <property type="entry name" value="MFS_dom"/>
</dbReference>
<feature type="transmembrane region" description="Helical" evidence="6">
    <location>
        <begin position="253"/>
        <end position="274"/>
    </location>
</feature>
<accession>A0ABY3ND11</accession>
<dbReference type="SUPFAM" id="SSF103473">
    <property type="entry name" value="MFS general substrate transporter"/>
    <property type="match status" value="1"/>
</dbReference>
<keyword evidence="2" id="KW-0813">Transport</keyword>
<dbReference type="PROSITE" id="PS50850">
    <property type="entry name" value="MFS"/>
    <property type="match status" value="1"/>
</dbReference>
<feature type="transmembrane region" description="Helical" evidence="6">
    <location>
        <begin position="309"/>
        <end position="329"/>
    </location>
</feature>
<feature type="transmembrane region" description="Helical" evidence="6">
    <location>
        <begin position="216"/>
        <end position="241"/>
    </location>
</feature>
<feature type="transmembrane region" description="Helical" evidence="6">
    <location>
        <begin position="341"/>
        <end position="365"/>
    </location>
</feature>
<evidence type="ECO:0000313" key="9">
    <source>
        <dbReference type="Proteomes" id="UP000324513"/>
    </source>
</evidence>
<feature type="transmembrane region" description="Helical" evidence="6">
    <location>
        <begin position="54"/>
        <end position="71"/>
    </location>
</feature>
<comment type="subcellular location">
    <subcellularLocation>
        <location evidence="1">Membrane</location>
        <topology evidence="1">Multi-pass membrane protein</topology>
    </subcellularLocation>
</comment>
<feature type="transmembrane region" description="Helical" evidence="6">
    <location>
        <begin position="371"/>
        <end position="391"/>
    </location>
</feature>